<accession>A0ABS1CFQ7</accession>
<dbReference type="Proteomes" id="UP000748752">
    <property type="component" value="Unassembled WGS sequence"/>
</dbReference>
<dbReference type="RefSeq" id="WP_200235529.1">
    <property type="nucleotide sequence ID" value="NZ_NRRV01000013.1"/>
</dbReference>
<name>A0ABS1CFQ7_9GAMM</name>
<dbReference type="Pfam" id="PF00561">
    <property type="entry name" value="Abhydrolase_1"/>
    <property type="match status" value="1"/>
</dbReference>
<keyword evidence="3" id="KW-1185">Reference proteome</keyword>
<dbReference type="PANTHER" id="PTHR43689">
    <property type="entry name" value="HYDROLASE"/>
    <property type="match status" value="1"/>
</dbReference>
<comment type="caution">
    <text evidence="2">The sequence shown here is derived from an EMBL/GenBank/DDBJ whole genome shotgun (WGS) entry which is preliminary data.</text>
</comment>
<dbReference type="PRINTS" id="PR00412">
    <property type="entry name" value="EPOXHYDRLASE"/>
</dbReference>
<evidence type="ECO:0000313" key="2">
    <source>
        <dbReference type="EMBL" id="MBK1630553.1"/>
    </source>
</evidence>
<gene>
    <name evidence="2" type="ORF">CKO31_07295</name>
</gene>
<dbReference type="PANTHER" id="PTHR43689:SF8">
    <property type="entry name" value="ALPHA_BETA-HYDROLASES SUPERFAMILY PROTEIN"/>
    <property type="match status" value="1"/>
</dbReference>
<feature type="domain" description="AB hydrolase-1" evidence="1">
    <location>
        <begin position="52"/>
        <end position="290"/>
    </location>
</feature>
<dbReference type="SUPFAM" id="SSF53474">
    <property type="entry name" value="alpha/beta-Hydrolases"/>
    <property type="match status" value="1"/>
</dbReference>
<reference evidence="2 3" key="1">
    <citation type="journal article" date="2020" name="Microorganisms">
        <title>Osmotic Adaptation and Compatible Solute Biosynthesis of Phototrophic Bacteria as Revealed from Genome Analyses.</title>
        <authorList>
            <person name="Imhoff J.F."/>
            <person name="Rahn T."/>
            <person name="Kunzel S."/>
            <person name="Keller A."/>
            <person name="Neulinger S.C."/>
        </authorList>
    </citation>
    <scope>NUCLEOTIDE SEQUENCE [LARGE SCALE GENOMIC DNA]</scope>
    <source>
        <strain evidence="2 3">DSM 6210</strain>
    </source>
</reference>
<dbReference type="EMBL" id="NRRV01000013">
    <property type="protein sequence ID" value="MBK1630553.1"/>
    <property type="molecule type" value="Genomic_DNA"/>
</dbReference>
<protein>
    <recommendedName>
        <fullName evidence="1">AB hydrolase-1 domain-containing protein</fullName>
    </recommendedName>
</protein>
<dbReference type="PRINTS" id="PR00111">
    <property type="entry name" value="ABHYDROLASE"/>
</dbReference>
<dbReference type="Gene3D" id="3.40.50.1820">
    <property type="entry name" value="alpha/beta hydrolase"/>
    <property type="match status" value="1"/>
</dbReference>
<organism evidence="2 3">
    <name type="scientific">Thiohalocapsa halophila</name>
    <dbReference type="NCBI Taxonomy" id="69359"/>
    <lineage>
        <taxon>Bacteria</taxon>
        <taxon>Pseudomonadati</taxon>
        <taxon>Pseudomonadota</taxon>
        <taxon>Gammaproteobacteria</taxon>
        <taxon>Chromatiales</taxon>
        <taxon>Chromatiaceae</taxon>
        <taxon>Thiohalocapsa</taxon>
    </lineage>
</organism>
<evidence type="ECO:0000313" key="3">
    <source>
        <dbReference type="Proteomes" id="UP000748752"/>
    </source>
</evidence>
<dbReference type="InterPro" id="IPR000073">
    <property type="entry name" value="AB_hydrolase_1"/>
</dbReference>
<sequence>MPSDPAAEPRYRPPPALYPFPSRWCDVAGHRLHYLDEGPIEAGPTKSAADGPALLFLHGNPSWSFLYRDLIRQLRGRWRCVAPDLPGLGLSATPPRALRPAEHAAVVAEFLDALGLDDLVLVGHDWGGPIGLAAALRRPAAVRGMVLANSFAWPLQGSWRMQVFSRLAGSWAAALASRCCNAFLAVGLRLAIRRRPIEPAVLDGYFGPFRARARRRVMQRLARELLASREFLAALERDLGTLAQQPALLCWGGRDPFIGAAERRHFERLFPHHDTLVLPAAGHFVPEDAPQAMAGAIASAVALW</sequence>
<dbReference type="InterPro" id="IPR029058">
    <property type="entry name" value="AB_hydrolase_fold"/>
</dbReference>
<dbReference type="InterPro" id="IPR000639">
    <property type="entry name" value="Epox_hydrolase-like"/>
</dbReference>
<proteinExistence type="predicted"/>
<evidence type="ECO:0000259" key="1">
    <source>
        <dbReference type="Pfam" id="PF00561"/>
    </source>
</evidence>